<organism evidence="4 5">
    <name type="scientific">Tepidimonas fonticaldi</name>
    <dbReference type="NCBI Taxonomy" id="1101373"/>
    <lineage>
        <taxon>Bacteria</taxon>
        <taxon>Pseudomonadati</taxon>
        <taxon>Pseudomonadota</taxon>
        <taxon>Betaproteobacteria</taxon>
        <taxon>Burkholderiales</taxon>
        <taxon>Tepidimonas</taxon>
    </lineage>
</organism>
<evidence type="ECO:0000256" key="1">
    <source>
        <dbReference type="ARBA" id="ARBA00022737"/>
    </source>
</evidence>
<sequence>MLAIYGTSGLMYRGPIEDLRRVLPSLRTGRLRALAVEIDRPDFADSGFRVAGRRSGDEPAADTPLPRPAAAAVQAYGEVQHPPTTRHPLERVQDVMSREAVTVTETMTVADGWRRLAERGLGQAPVLDAQGRLVGLLTRAELLHIDRLPRPEDSALVWRAFLALPLSEIMVTPIPAVTPDTLLRRLALALLHTGLPGLPVVDSGGALMGFVSRSDLLKAVVHDPPLDLWAG</sequence>
<dbReference type="InterPro" id="IPR046342">
    <property type="entry name" value="CBS_dom_sf"/>
</dbReference>
<feature type="domain" description="CBS" evidence="3">
    <location>
        <begin position="170"/>
        <end position="228"/>
    </location>
</feature>
<dbReference type="Gene3D" id="3.10.580.10">
    <property type="entry name" value="CBS-domain"/>
    <property type="match status" value="1"/>
</dbReference>
<dbReference type="OrthoDB" id="9811720at2"/>
<protein>
    <recommendedName>
        <fullName evidence="3">CBS domain-containing protein</fullName>
    </recommendedName>
</protein>
<comment type="caution">
    <text evidence="4">The sequence shown here is derived from an EMBL/GenBank/DDBJ whole genome shotgun (WGS) entry which is preliminary data.</text>
</comment>
<dbReference type="AlphaFoldDB" id="A0A1A6DT00"/>
<evidence type="ECO:0000313" key="4">
    <source>
        <dbReference type="EMBL" id="OBS29904.1"/>
    </source>
</evidence>
<evidence type="ECO:0000313" key="5">
    <source>
        <dbReference type="Proteomes" id="UP000091969"/>
    </source>
</evidence>
<keyword evidence="5" id="KW-1185">Reference proteome</keyword>
<keyword evidence="1" id="KW-0677">Repeat</keyword>
<accession>A0A1A6DT00</accession>
<dbReference type="PANTHER" id="PTHR48108:SF26">
    <property type="entry name" value="CBS DOMAIN-CONTAINING PROTEIN DDB_G0289609"/>
    <property type="match status" value="1"/>
</dbReference>
<dbReference type="PANTHER" id="PTHR48108">
    <property type="entry name" value="CBS DOMAIN-CONTAINING PROTEIN CBSX2, CHLOROPLASTIC"/>
    <property type="match status" value="1"/>
</dbReference>
<dbReference type="RefSeq" id="WP_068610227.1">
    <property type="nucleotide sequence ID" value="NZ_LZDH01000065.1"/>
</dbReference>
<reference evidence="4 5" key="1">
    <citation type="submission" date="2016-06" db="EMBL/GenBank/DDBJ databases">
        <title>Genome sequence of Tepidimonas fonticaldi PL17.</title>
        <authorList>
            <person name="Pinnaka A.K."/>
        </authorList>
    </citation>
    <scope>NUCLEOTIDE SEQUENCE [LARGE SCALE GENOMIC DNA]</scope>
    <source>
        <strain evidence="4 5">PL17</strain>
    </source>
</reference>
<name>A0A1A6DT00_9BURK</name>
<dbReference type="SMART" id="SM00116">
    <property type="entry name" value="CBS"/>
    <property type="match status" value="2"/>
</dbReference>
<dbReference type="SUPFAM" id="SSF54631">
    <property type="entry name" value="CBS-domain pair"/>
    <property type="match status" value="1"/>
</dbReference>
<feature type="domain" description="CBS" evidence="3">
    <location>
        <begin position="96"/>
        <end position="154"/>
    </location>
</feature>
<dbReference type="Pfam" id="PF00571">
    <property type="entry name" value="CBS"/>
    <property type="match status" value="2"/>
</dbReference>
<dbReference type="InterPro" id="IPR000644">
    <property type="entry name" value="CBS_dom"/>
</dbReference>
<dbReference type="PROSITE" id="PS51371">
    <property type="entry name" value="CBS"/>
    <property type="match status" value="2"/>
</dbReference>
<dbReference type="EMBL" id="LZDH01000065">
    <property type="protein sequence ID" value="OBS29904.1"/>
    <property type="molecule type" value="Genomic_DNA"/>
</dbReference>
<evidence type="ECO:0000256" key="2">
    <source>
        <dbReference type="PROSITE-ProRule" id="PRU00703"/>
    </source>
</evidence>
<proteinExistence type="predicted"/>
<gene>
    <name evidence="4" type="ORF">A9O67_08760</name>
</gene>
<evidence type="ECO:0000259" key="3">
    <source>
        <dbReference type="PROSITE" id="PS51371"/>
    </source>
</evidence>
<dbReference type="STRING" id="1101373.A9O67_08760"/>
<dbReference type="Proteomes" id="UP000091969">
    <property type="component" value="Unassembled WGS sequence"/>
</dbReference>
<keyword evidence="2" id="KW-0129">CBS domain</keyword>
<dbReference type="InterPro" id="IPR051462">
    <property type="entry name" value="CBS_domain-containing"/>
</dbReference>